<protein>
    <submittedName>
        <fullName evidence="1">Uncharacterized protein</fullName>
    </submittedName>
</protein>
<gene>
    <name evidence="1" type="ORF">IE53DRAFT_303750</name>
</gene>
<feature type="non-terminal residue" evidence="1">
    <location>
        <position position="85"/>
    </location>
</feature>
<feature type="non-terminal residue" evidence="1">
    <location>
        <position position="1"/>
    </location>
</feature>
<sequence length="85" mass="10509">RERRHILRTIRNHPFETWERICGYLGITRYRLLKVAREERIYRRVAARSPVLTRTIKRRRLSWARENRGRDWSQILFSDESSLEV</sequence>
<dbReference type="Proteomes" id="UP000245626">
    <property type="component" value="Unassembled WGS sequence"/>
</dbReference>
<evidence type="ECO:0000313" key="2">
    <source>
        <dbReference type="Proteomes" id="UP000245626"/>
    </source>
</evidence>
<accession>A0ACD0NNU1</accession>
<reference evidence="1 2" key="1">
    <citation type="journal article" date="2018" name="Mol. Biol. Evol.">
        <title>Broad Genomic Sampling Reveals a Smut Pathogenic Ancestry of the Fungal Clade Ustilaginomycotina.</title>
        <authorList>
            <person name="Kijpornyongpan T."/>
            <person name="Mondo S.J."/>
            <person name="Barry K."/>
            <person name="Sandor L."/>
            <person name="Lee J."/>
            <person name="Lipzen A."/>
            <person name="Pangilinan J."/>
            <person name="LaButti K."/>
            <person name="Hainaut M."/>
            <person name="Henrissat B."/>
            <person name="Grigoriev I.V."/>
            <person name="Spatafora J.W."/>
            <person name="Aime M.C."/>
        </authorList>
    </citation>
    <scope>NUCLEOTIDE SEQUENCE [LARGE SCALE GENOMIC DNA]</scope>
    <source>
        <strain evidence="1 2">SA 807</strain>
    </source>
</reference>
<keyword evidence="2" id="KW-1185">Reference proteome</keyword>
<proteinExistence type="predicted"/>
<name>A0ACD0NNU1_9BASI</name>
<evidence type="ECO:0000313" key="1">
    <source>
        <dbReference type="EMBL" id="PWN47486.1"/>
    </source>
</evidence>
<dbReference type="EMBL" id="KZ820418">
    <property type="protein sequence ID" value="PWN47486.1"/>
    <property type="molecule type" value="Genomic_DNA"/>
</dbReference>
<organism evidence="1 2">
    <name type="scientific">Violaceomyces palustris</name>
    <dbReference type="NCBI Taxonomy" id="1673888"/>
    <lineage>
        <taxon>Eukaryota</taxon>
        <taxon>Fungi</taxon>
        <taxon>Dikarya</taxon>
        <taxon>Basidiomycota</taxon>
        <taxon>Ustilaginomycotina</taxon>
        <taxon>Ustilaginomycetes</taxon>
        <taxon>Violaceomycetales</taxon>
        <taxon>Violaceomycetaceae</taxon>
        <taxon>Violaceomyces</taxon>
    </lineage>
</organism>